<evidence type="ECO:0000256" key="1">
    <source>
        <dbReference type="SAM" id="MobiDB-lite"/>
    </source>
</evidence>
<feature type="region of interest" description="Disordered" evidence="1">
    <location>
        <begin position="1"/>
        <end position="25"/>
    </location>
</feature>
<proteinExistence type="predicted"/>
<dbReference type="AlphaFoldDB" id="A0A1C7MM84"/>
<sequence>MWRWSSISPSGRYPLEPPPTTTSSRLRSHLEDFTQLDCPEMRKTLSPNIELTFHNGFKAACYLKIFTWRTYKPRFCPCRIKVL</sequence>
<evidence type="ECO:0000313" key="2">
    <source>
        <dbReference type="EMBL" id="OBZ77992.1"/>
    </source>
</evidence>
<protein>
    <submittedName>
        <fullName evidence="2">Uncharacterized protein</fullName>
    </submittedName>
</protein>
<reference evidence="2 3" key="1">
    <citation type="submission" date="2016-03" db="EMBL/GenBank/DDBJ databases">
        <title>Whole genome sequencing of Grifola frondosa 9006-11.</title>
        <authorList>
            <person name="Min B."/>
            <person name="Park H."/>
            <person name="Kim J.-G."/>
            <person name="Cho H."/>
            <person name="Oh Y.-L."/>
            <person name="Kong W.-S."/>
            <person name="Choi I.-G."/>
        </authorList>
    </citation>
    <scope>NUCLEOTIDE SEQUENCE [LARGE SCALE GENOMIC DNA]</scope>
    <source>
        <strain evidence="2 3">9006-11</strain>
    </source>
</reference>
<organism evidence="2 3">
    <name type="scientific">Grifola frondosa</name>
    <name type="common">Maitake</name>
    <name type="synonym">Polyporus frondosus</name>
    <dbReference type="NCBI Taxonomy" id="5627"/>
    <lineage>
        <taxon>Eukaryota</taxon>
        <taxon>Fungi</taxon>
        <taxon>Dikarya</taxon>
        <taxon>Basidiomycota</taxon>
        <taxon>Agaricomycotina</taxon>
        <taxon>Agaricomycetes</taxon>
        <taxon>Polyporales</taxon>
        <taxon>Grifolaceae</taxon>
        <taxon>Grifola</taxon>
    </lineage>
</organism>
<gene>
    <name evidence="2" type="ORF">A0H81_02687</name>
</gene>
<dbReference type="Proteomes" id="UP000092993">
    <property type="component" value="Unassembled WGS sequence"/>
</dbReference>
<dbReference type="EMBL" id="LUGG01000002">
    <property type="protein sequence ID" value="OBZ77992.1"/>
    <property type="molecule type" value="Genomic_DNA"/>
</dbReference>
<comment type="caution">
    <text evidence="2">The sequence shown here is derived from an EMBL/GenBank/DDBJ whole genome shotgun (WGS) entry which is preliminary data.</text>
</comment>
<evidence type="ECO:0000313" key="3">
    <source>
        <dbReference type="Proteomes" id="UP000092993"/>
    </source>
</evidence>
<accession>A0A1C7MM84</accession>
<name>A0A1C7MM84_GRIFR</name>
<keyword evidence="3" id="KW-1185">Reference proteome</keyword>